<evidence type="ECO:0000313" key="2">
    <source>
        <dbReference type="EMBL" id="OGY12045.1"/>
    </source>
</evidence>
<gene>
    <name evidence="2" type="ORF">A3F61_03325</name>
</gene>
<accession>A0A1G1V9G0</accession>
<dbReference type="SMART" id="SM00411">
    <property type="entry name" value="BHL"/>
    <property type="match status" value="1"/>
</dbReference>
<proteinExistence type="inferred from homology"/>
<dbReference type="InterPro" id="IPR000119">
    <property type="entry name" value="Hist_DNA-bd"/>
</dbReference>
<dbReference type="STRING" id="1797517.A3F61_03325"/>
<name>A0A1G1V9G0_9BACT</name>
<dbReference type="GO" id="GO:0030527">
    <property type="term" value="F:structural constituent of chromatin"/>
    <property type="evidence" value="ECO:0007669"/>
    <property type="project" value="InterPro"/>
</dbReference>
<dbReference type="AlphaFoldDB" id="A0A1G1V9G0"/>
<dbReference type="Proteomes" id="UP000178272">
    <property type="component" value="Unassembled WGS sequence"/>
</dbReference>
<dbReference type="GO" id="GO:0005829">
    <property type="term" value="C:cytosol"/>
    <property type="evidence" value="ECO:0007669"/>
    <property type="project" value="TreeGrafter"/>
</dbReference>
<sequence>MTKKDLIELVTRKAHLTKKASTEAVETFLAEIQRALVKGEKVILSGFGTFDVVQRKEKVMYLRGKQEKVSSHRVASFRAGKTLRRKIKG</sequence>
<dbReference type="Gene3D" id="4.10.520.10">
    <property type="entry name" value="IHF-like DNA-binding proteins"/>
    <property type="match status" value="1"/>
</dbReference>
<dbReference type="GO" id="GO:0003677">
    <property type="term" value="F:DNA binding"/>
    <property type="evidence" value="ECO:0007669"/>
    <property type="project" value="InterPro"/>
</dbReference>
<evidence type="ECO:0000256" key="1">
    <source>
        <dbReference type="RuleBase" id="RU003939"/>
    </source>
</evidence>
<dbReference type="Pfam" id="PF00216">
    <property type="entry name" value="Bac_DNA_binding"/>
    <property type="match status" value="1"/>
</dbReference>
<evidence type="ECO:0000313" key="3">
    <source>
        <dbReference type="Proteomes" id="UP000178272"/>
    </source>
</evidence>
<dbReference type="SUPFAM" id="SSF47729">
    <property type="entry name" value="IHF-like DNA-binding proteins"/>
    <property type="match status" value="1"/>
</dbReference>
<dbReference type="InterPro" id="IPR010992">
    <property type="entry name" value="IHF-like_DNA-bd_dom_sf"/>
</dbReference>
<dbReference type="PANTHER" id="PTHR33175:SF2">
    <property type="entry name" value="INTEGRATION HOST FACTOR SUBUNIT ALPHA"/>
    <property type="match status" value="1"/>
</dbReference>
<reference evidence="2 3" key="1">
    <citation type="journal article" date="2016" name="Nat. Commun.">
        <title>Thousands of microbial genomes shed light on interconnected biogeochemical processes in an aquifer system.</title>
        <authorList>
            <person name="Anantharaman K."/>
            <person name="Brown C.T."/>
            <person name="Hug L.A."/>
            <person name="Sharon I."/>
            <person name="Castelle C.J."/>
            <person name="Probst A.J."/>
            <person name="Thomas B.C."/>
            <person name="Singh A."/>
            <person name="Wilkins M.J."/>
            <person name="Karaoz U."/>
            <person name="Brodie E.L."/>
            <person name="Williams K.H."/>
            <person name="Hubbard S.S."/>
            <person name="Banfield J.F."/>
        </authorList>
    </citation>
    <scope>NUCLEOTIDE SEQUENCE [LARGE SCALE GENOMIC DNA]</scope>
</reference>
<comment type="caution">
    <text evidence="2">The sequence shown here is derived from an EMBL/GenBank/DDBJ whole genome shotgun (WGS) entry which is preliminary data.</text>
</comment>
<comment type="similarity">
    <text evidence="1">Belongs to the bacterial histone-like protein family.</text>
</comment>
<evidence type="ECO:0008006" key="4">
    <source>
        <dbReference type="Google" id="ProtNLM"/>
    </source>
</evidence>
<organism evidence="2 3">
    <name type="scientific">Candidatus Blackburnbacteria bacterium RIFCSPHIGHO2_12_FULL_41_13b</name>
    <dbReference type="NCBI Taxonomy" id="1797517"/>
    <lineage>
        <taxon>Bacteria</taxon>
        <taxon>Candidatus Blackburniibacteriota</taxon>
    </lineage>
</organism>
<dbReference type="PANTHER" id="PTHR33175">
    <property type="entry name" value="DNA-BINDING PROTEIN HU"/>
    <property type="match status" value="1"/>
</dbReference>
<dbReference type="EMBL" id="MHCA01000027">
    <property type="protein sequence ID" value="OGY12045.1"/>
    <property type="molecule type" value="Genomic_DNA"/>
</dbReference>
<protein>
    <recommendedName>
        <fullName evidence="4">DNA-binding protein</fullName>
    </recommendedName>
</protein>